<dbReference type="Gramene" id="TuG1812G0400000452.01.T03">
    <property type="protein sequence ID" value="TuG1812G0400000452.01.T03"/>
    <property type="gene ID" value="TuG1812G0400000452.01"/>
</dbReference>
<name>A0A8R7U4C9_TRIUA</name>
<dbReference type="AlphaFoldDB" id="A0A8R7U4C9"/>
<feature type="region of interest" description="Disordered" evidence="1">
    <location>
        <begin position="1"/>
        <end position="23"/>
    </location>
</feature>
<organism evidence="2 3">
    <name type="scientific">Triticum urartu</name>
    <name type="common">Red wild einkorn</name>
    <name type="synonym">Crithodium urartu</name>
    <dbReference type="NCBI Taxonomy" id="4572"/>
    <lineage>
        <taxon>Eukaryota</taxon>
        <taxon>Viridiplantae</taxon>
        <taxon>Streptophyta</taxon>
        <taxon>Embryophyta</taxon>
        <taxon>Tracheophyta</taxon>
        <taxon>Spermatophyta</taxon>
        <taxon>Magnoliopsida</taxon>
        <taxon>Liliopsida</taxon>
        <taxon>Poales</taxon>
        <taxon>Poaceae</taxon>
        <taxon>BOP clade</taxon>
        <taxon>Pooideae</taxon>
        <taxon>Triticodae</taxon>
        <taxon>Triticeae</taxon>
        <taxon>Triticinae</taxon>
        <taxon>Triticum</taxon>
    </lineage>
</organism>
<accession>A0A8R7U4C9</accession>
<reference evidence="3" key="1">
    <citation type="journal article" date="2013" name="Nature">
        <title>Draft genome of the wheat A-genome progenitor Triticum urartu.</title>
        <authorList>
            <person name="Ling H.Q."/>
            <person name="Zhao S."/>
            <person name="Liu D."/>
            <person name="Wang J."/>
            <person name="Sun H."/>
            <person name="Zhang C."/>
            <person name="Fan H."/>
            <person name="Li D."/>
            <person name="Dong L."/>
            <person name="Tao Y."/>
            <person name="Gao C."/>
            <person name="Wu H."/>
            <person name="Li Y."/>
            <person name="Cui Y."/>
            <person name="Guo X."/>
            <person name="Zheng S."/>
            <person name="Wang B."/>
            <person name="Yu K."/>
            <person name="Liang Q."/>
            <person name="Yang W."/>
            <person name="Lou X."/>
            <person name="Chen J."/>
            <person name="Feng M."/>
            <person name="Jian J."/>
            <person name="Zhang X."/>
            <person name="Luo G."/>
            <person name="Jiang Y."/>
            <person name="Liu J."/>
            <person name="Wang Z."/>
            <person name="Sha Y."/>
            <person name="Zhang B."/>
            <person name="Wu H."/>
            <person name="Tang D."/>
            <person name="Shen Q."/>
            <person name="Xue P."/>
            <person name="Zou S."/>
            <person name="Wang X."/>
            <person name="Liu X."/>
            <person name="Wang F."/>
            <person name="Yang Y."/>
            <person name="An X."/>
            <person name="Dong Z."/>
            <person name="Zhang K."/>
            <person name="Zhang X."/>
            <person name="Luo M.C."/>
            <person name="Dvorak J."/>
            <person name="Tong Y."/>
            <person name="Wang J."/>
            <person name="Yang H."/>
            <person name="Li Z."/>
            <person name="Wang D."/>
            <person name="Zhang A."/>
            <person name="Wang J."/>
        </authorList>
    </citation>
    <scope>NUCLEOTIDE SEQUENCE</scope>
    <source>
        <strain evidence="3">cv. G1812</strain>
    </source>
</reference>
<evidence type="ECO:0000313" key="3">
    <source>
        <dbReference type="Proteomes" id="UP000015106"/>
    </source>
</evidence>
<dbReference type="EnsemblPlants" id="TuG1812G0400000452.01.T03">
    <property type="protein sequence ID" value="TuG1812G0400000452.01.T03"/>
    <property type="gene ID" value="TuG1812G0400000452.01"/>
</dbReference>
<keyword evidence="3" id="KW-1185">Reference proteome</keyword>
<reference evidence="2" key="2">
    <citation type="submission" date="2018-03" db="EMBL/GenBank/DDBJ databases">
        <title>The Triticum urartu genome reveals the dynamic nature of wheat genome evolution.</title>
        <authorList>
            <person name="Ling H."/>
            <person name="Ma B."/>
            <person name="Shi X."/>
            <person name="Liu H."/>
            <person name="Dong L."/>
            <person name="Sun H."/>
            <person name="Cao Y."/>
            <person name="Gao Q."/>
            <person name="Zheng S."/>
            <person name="Li Y."/>
            <person name="Yu Y."/>
            <person name="Du H."/>
            <person name="Qi M."/>
            <person name="Li Y."/>
            <person name="Yu H."/>
            <person name="Cui Y."/>
            <person name="Wang N."/>
            <person name="Chen C."/>
            <person name="Wu H."/>
            <person name="Zhao Y."/>
            <person name="Zhang J."/>
            <person name="Li Y."/>
            <person name="Zhou W."/>
            <person name="Zhang B."/>
            <person name="Hu W."/>
            <person name="Eijk M."/>
            <person name="Tang J."/>
            <person name="Witsenboer H."/>
            <person name="Zhao S."/>
            <person name="Li Z."/>
            <person name="Zhang A."/>
            <person name="Wang D."/>
            <person name="Liang C."/>
        </authorList>
    </citation>
    <scope>NUCLEOTIDE SEQUENCE [LARGE SCALE GENOMIC DNA]</scope>
    <source>
        <strain evidence="2">cv. G1812</strain>
    </source>
</reference>
<reference evidence="2" key="3">
    <citation type="submission" date="2022-06" db="UniProtKB">
        <authorList>
            <consortium name="EnsemblPlants"/>
        </authorList>
    </citation>
    <scope>IDENTIFICATION</scope>
</reference>
<proteinExistence type="predicted"/>
<gene>
    <name evidence="2" type="primary">LOC125550415</name>
</gene>
<evidence type="ECO:0000256" key="1">
    <source>
        <dbReference type="SAM" id="MobiDB-lite"/>
    </source>
</evidence>
<evidence type="ECO:0000313" key="2">
    <source>
        <dbReference type="EnsemblPlants" id="TuG1812G0400000452.01.T03"/>
    </source>
</evidence>
<sequence>ASTTRTTTTTRRNGGVQVSEGHRPLLTPLLRSVLNRSSSCYVRTAGEDAKMSMEVHGLRIRMKTQ</sequence>
<protein>
    <submittedName>
        <fullName evidence="2">Uncharacterized protein</fullName>
    </submittedName>
</protein>
<dbReference type="Proteomes" id="UP000015106">
    <property type="component" value="Chromosome 4"/>
</dbReference>
<feature type="compositionally biased region" description="Low complexity" evidence="1">
    <location>
        <begin position="1"/>
        <end position="12"/>
    </location>
</feature>